<dbReference type="GO" id="GO:0016020">
    <property type="term" value="C:membrane"/>
    <property type="evidence" value="ECO:0007669"/>
    <property type="project" value="UniProtKB-SubCell"/>
</dbReference>
<sequence>MSNLTAVMSSSSDEAAVIDLESALPPTSPAVSLRAPSLWGIFASTFLTVFMAELGDKTQLATLLMSAESQAPWVVFAGAGSALVVTSCLGVLLGQWLAKWLSPRVLERAAGISLLAIALWLTWDVVRLSGGLN</sequence>
<dbReference type="EMBL" id="JJML01000007">
    <property type="protein sequence ID" value="KGF73468.1"/>
    <property type="molecule type" value="Genomic_DNA"/>
</dbReference>
<proteinExistence type="inferred from homology"/>
<dbReference type="Proteomes" id="UP000030170">
    <property type="component" value="Unassembled WGS sequence"/>
</dbReference>
<dbReference type="OrthoDB" id="9801356at2"/>
<reference evidence="7 8" key="1">
    <citation type="journal article" date="2014" name="Mol. Ecol.">
        <title>Evolution of Synechococcus.</title>
        <authorList>
            <person name="Dvorak P."/>
            <person name="Casamatta D."/>
            <person name="Hasler P."/>
            <person name="Poulickova A."/>
            <person name="Ondrej V."/>
            <person name="Sanges R."/>
        </authorList>
    </citation>
    <scope>NUCLEOTIDE SEQUENCE [LARGE SCALE GENOMIC DNA]</scope>
    <source>
        <strain evidence="7 8">CAUP A 1101</strain>
    </source>
</reference>
<feature type="transmembrane region" description="Helical" evidence="6">
    <location>
        <begin position="71"/>
        <end position="93"/>
    </location>
</feature>
<evidence type="ECO:0000256" key="4">
    <source>
        <dbReference type="ARBA" id="ARBA00022989"/>
    </source>
</evidence>
<dbReference type="PANTHER" id="PTHR12608">
    <property type="entry name" value="TRANSMEMBRANE PROTEIN HTP-1 RELATED"/>
    <property type="match status" value="1"/>
</dbReference>
<evidence type="ECO:0000256" key="6">
    <source>
        <dbReference type="RuleBase" id="RU365102"/>
    </source>
</evidence>
<evidence type="ECO:0000313" key="8">
    <source>
        <dbReference type="Proteomes" id="UP000030170"/>
    </source>
</evidence>
<dbReference type="AlphaFoldDB" id="A0A098TRN7"/>
<gene>
    <name evidence="7" type="ORF">DO97_18275</name>
</gene>
<evidence type="ECO:0000313" key="7">
    <source>
        <dbReference type="EMBL" id="KGF73468.1"/>
    </source>
</evidence>
<keyword evidence="8" id="KW-1185">Reference proteome</keyword>
<protein>
    <recommendedName>
        <fullName evidence="6">GDT1 family protein</fullName>
    </recommendedName>
</protein>
<evidence type="ECO:0000256" key="1">
    <source>
        <dbReference type="ARBA" id="ARBA00004141"/>
    </source>
</evidence>
<dbReference type="RefSeq" id="WP_072016354.1">
    <property type="nucleotide sequence ID" value="NZ_JJML01000007.1"/>
</dbReference>
<comment type="caution">
    <text evidence="6">Lacks conserved residue(s) required for the propagation of feature annotation.</text>
</comment>
<dbReference type="STRING" id="1497020.DO97_18275"/>
<comment type="caution">
    <text evidence="7">The sequence shown here is derived from an EMBL/GenBank/DDBJ whole genome shotgun (WGS) entry which is preliminary data.</text>
</comment>
<accession>A0A098TRN7</accession>
<name>A0A098TRN7_9CYAN</name>
<comment type="subcellular location">
    <subcellularLocation>
        <location evidence="1 6">Membrane</location>
        <topology evidence="1 6">Multi-pass membrane protein</topology>
    </subcellularLocation>
</comment>
<feature type="transmembrane region" description="Helical" evidence="6">
    <location>
        <begin position="105"/>
        <end position="123"/>
    </location>
</feature>
<feature type="transmembrane region" description="Helical" evidence="6">
    <location>
        <begin position="31"/>
        <end position="51"/>
    </location>
</feature>
<dbReference type="Pfam" id="PF01169">
    <property type="entry name" value="GDT1"/>
    <property type="match status" value="1"/>
</dbReference>
<comment type="similarity">
    <text evidence="2 6">Belongs to the GDT1 family.</text>
</comment>
<dbReference type="InterPro" id="IPR001727">
    <property type="entry name" value="GDT1-like"/>
</dbReference>
<dbReference type="PANTHER" id="PTHR12608:SF1">
    <property type="entry name" value="TRANSMEMBRANE PROTEIN 165"/>
    <property type="match status" value="1"/>
</dbReference>
<evidence type="ECO:0000256" key="2">
    <source>
        <dbReference type="ARBA" id="ARBA00009190"/>
    </source>
</evidence>
<dbReference type="GO" id="GO:0046873">
    <property type="term" value="F:metal ion transmembrane transporter activity"/>
    <property type="evidence" value="ECO:0007669"/>
    <property type="project" value="InterPro"/>
</dbReference>
<keyword evidence="5 6" id="KW-0472">Membrane</keyword>
<evidence type="ECO:0000256" key="5">
    <source>
        <dbReference type="ARBA" id="ARBA00023136"/>
    </source>
</evidence>
<evidence type="ECO:0000256" key="3">
    <source>
        <dbReference type="ARBA" id="ARBA00022692"/>
    </source>
</evidence>
<organism evidence="7 8">
    <name type="scientific">Neosynechococcus sphagnicola sy1</name>
    <dbReference type="NCBI Taxonomy" id="1497020"/>
    <lineage>
        <taxon>Bacteria</taxon>
        <taxon>Bacillati</taxon>
        <taxon>Cyanobacteriota</taxon>
        <taxon>Cyanophyceae</taxon>
        <taxon>Neosynechococcales</taxon>
        <taxon>Neosynechococcaceae</taxon>
        <taxon>Neosynechococcus</taxon>
    </lineage>
</organism>
<keyword evidence="4 6" id="KW-1133">Transmembrane helix</keyword>
<keyword evidence="3 6" id="KW-0812">Transmembrane</keyword>